<name>A0ACD3ARH7_9AGAR</name>
<accession>A0ACD3ARH7</accession>
<evidence type="ECO:0000313" key="2">
    <source>
        <dbReference type="Proteomes" id="UP000308600"/>
    </source>
</evidence>
<proteinExistence type="predicted"/>
<dbReference type="EMBL" id="ML208365">
    <property type="protein sequence ID" value="TFK67849.1"/>
    <property type="molecule type" value="Genomic_DNA"/>
</dbReference>
<protein>
    <submittedName>
        <fullName evidence="1">Uncharacterized protein</fullName>
    </submittedName>
</protein>
<gene>
    <name evidence="1" type="ORF">BDN72DRAFT_842535</name>
</gene>
<sequence>MNAARRVLVQISNKPRLCPDLCHHNPRSTYSLGRLCASNTRRPLSTIRSRTLTTSANAALPEGGTTNRGSTFFTGLLLLGIGATAYGLFSIYDTLTMWPPEIRKDLRSGLHARNKGDLELSAQYLQRAWETAKTLPIDLFKSEPYLKISGIAITLAEVLEQNNNTEAAYQIYTDAIGQFPGFDKVELLSTPPISQERLYQVSEPEKLRAISIAYKLGVIAEQLGKPSEVEWLSWAVEGILKKMMEPKANLELYLYAQLDQPKDKEVDLILPTWATSVDIAAPFEALGTYYSKVGNTDYAILLYSQAVHFLFQSPETMSIEDRCRGAQVLNNLGEVVVRGNLSPEMRKQAEAWLINAISIATKALESRQKSGRALEPSADDACEVTIGVALYNMGVLREMDDDAKTARKFFQNSLDQFKALQHPESIAQVEAALKRLDGGDVASSGALPPSRSP</sequence>
<keyword evidence="2" id="KW-1185">Reference proteome</keyword>
<reference evidence="1 2" key="1">
    <citation type="journal article" date="2019" name="Nat. Ecol. Evol.">
        <title>Megaphylogeny resolves global patterns of mushroom evolution.</title>
        <authorList>
            <person name="Varga T."/>
            <person name="Krizsan K."/>
            <person name="Foldi C."/>
            <person name="Dima B."/>
            <person name="Sanchez-Garcia M."/>
            <person name="Sanchez-Ramirez S."/>
            <person name="Szollosi G.J."/>
            <person name="Szarkandi J.G."/>
            <person name="Papp V."/>
            <person name="Albert L."/>
            <person name="Andreopoulos W."/>
            <person name="Angelini C."/>
            <person name="Antonin V."/>
            <person name="Barry K.W."/>
            <person name="Bougher N.L."/>
            <person name="Buchanan P."/>
            <person name="Buyck B."/>
            <person name="Bense V."/>
            <person name="Catcheside P."/>
            <person name="Chovatia M."/>
            <person name="Cooper J."/>
            <person name="Damon W."/>
            <person name="Desjardin D."/>
            <person name="Finy P."/>
            <person name="Geml J."/>
            <person name="Haridas S."/>
            <person name="Hughes K."/>
            <person name="Justo A."/>
            <person name="Karasinski D."/>
            <person name="Kautmanova I."/>
            <person name="Kiss B."/>
            <person name="Kocsube S."/>
            <person name="Kotiranta H."/>
            <person name="LaButti K.M."/>
            <person name="Lechner B.E."/>
            <person name="Liimatainen K."/>
            <person name="Lipzen A."/>
            <person name="Lukacs Z."/>
            <person name="Mihaltcheva S."/>
            <person name="Morgado L.N."/>
            <person name="Niskanen T."/>
            <person name="Noordeloos M.E."/>
            <person name="Ohm R.A."/>
            <person name="Ortiz-Santana B."/>
            <person name="Ovrebo C."/>
            <person name="Racz N."/>
            <person name="Riley R."/>
            <person name="Savchenko A."/>
            <person name="Shiryaev A."/>
            <person name="Soop K."/>
            <person name="Spirin V."/>
            <person name="Szebenyi C."/>
            <person name="Tomsovsky M."/>
            <person name="Tulloss R.E."/>
            <person name="Uehling J."/>
            <person name="Grigoriev I.V."/>
            <person name="Vagvolgyi C."/>
            <person name="Papp T."/>
            <person name="Martin F.M."/>
            <person name="Miettinen O."/>
            <person name="Hibbett D.S."/>
            <person name="Nagy L.G."/>
        </authorList>
    </citation>
    <scope>NUCLEOTIDE SEQUENCE [LARGE SCALE GENOMIC DNA]</scope>
    <source>
        <strain evidence="1 2">NL-1719</strain>
    </source>
</reference>
<dbReference type="Proteomes" id="UP000308600">
    <property type="component" value="Unassembled WGS sequence"/>
</dbReference>
<evidence type="ECO:0000313" key="1">
    <source>
        <dbReference type="EMBL" id="TFK67849.1"/>
    </source>
</evidence>
<organism evidence="1 2">
    <name type="scientific">Pluteus cervinus</name>
    <dbReference type="NCBI Taxonomy" id="181527"/>
    <lineage>
        <taxon>Eukaryota</taxon>
        <taxon>Fungi</taxon>
        <taxon>Dikarya</taxon>
        <taxon>Basidiomycota</taxon>
        <taxon>Agaricomycotina</taxon>
        <taxon>Agaricomycetes</taxon>
        <taxon>Agaricomycetidae</taxon>
        <taxon>Agaricales</taxon>
        <taxon>Pluteineae</taxon>
        <taxon>Pluteaceae</taxon>
        <taxon>Pluteus</taxon>
    </lineage>
</organism>